<dbReference type="RefSeq" id="WP_061084127.1">
    <property type="nucleotide sequence ID" value="NZ_CP022058.2"/>
</dbReference>
<keyword evidence="2" id="KW-0378">Hydrolase</keyword>
<organism evidence="2 3">
    <name type="scientific">Chryseobacterium indologenes</name>
    <name type="common">Flavobacterium indologenes</name>
    <dbReference type="NCBI Taxonomy" id="253"/>
    <lineage>
        <taxon>Bacteria</taxon>
        <taxon>Pseudomonadati</taxon>
        <taxon>Bacteroidota</taxon>
        <taxon>Flavobacteriia</taxon>
        <taxon>Flavobacteriales</taxon>
        <taxon>Weeksellaceae</taxon>
        <taxon>Chryseobacterium group</taxon>
        <taxon>Chryseobacterium</taxon>
    </lineage>
</organism>
<evidence type="ECO:0000259" key="1">
    <source>
        <dbReference type="Pfam" id="PF00144"/>
    </source>
</evidence>
<dbReference type="InterPro" id="IPR001466">
    <property type="entry name" value="Beta-lactam-related"/>
</dbReference>
<evidence type="ECO:0000313" key="3">
    <source>
        <dbReference type="Proteomes" id="UP000269015"/>
    </source>
</evidence>
<dbReference type="AlphaFoldDB" id="A0AAD1DT86"/>
<dbReference type="PANTHER" id="PTHR46825:SF9">
    <property type="entry name" value="BETA-LACTAMASE-RELATED DOMAIN-CONTAINING PROTEIN"/>
    <property type="match status" value="1"/>
</dbReference>
<dbReference type="KEGG" id="cio:CEQ15_04635"/>
<dbReference type="GO" id="GO:0016787">
    <property type="term" value="F:hydrolase activity"/>
    <property type="evidence" value="ECO:0007669"/>
    <property type="project" value="UniProtKB-KW"/>
</dbReference>
<sequence>MKAIFKLTLVFFYTLNSMICSGQNEKKNQIQKADSIINNYIQTDAPGMAIGIIRDGKIIYKKTYGLANLEDKTPVTDSTAFNIASVSKQFTAFVAMKAEQEGRLSFSDDIRIYLPELKHLPYSITIRQLANHTHGLPDFTGIKQLQGFRDEFRVTNTEAVKTVLAIKSINFKPGDEYKYNNTGFMLLAEILHRIYKKDFSEILKEYIFEPLKMHHTYVIGDSEKIIPNKAESYKEKGSVFSKYPLGQMENGSSNIYTTLDDFCKWAVNFQKPVIGNRETYNKMQQNTLLNTGEKVEYGLGLQTGTYKGLDIVFHGGGTAGYRSYILHIPAYHLSIVLAGNRSVFHGFSIAYQLVDVFLGNQEVSSPLPQKRIYSSAELKKFEGTYELNPGNYLNVLTDGKNLFLREDKTPFTDIGDKQFGIPAIATSRITFHPESMILKIGDFTFNCKKVMLKQLDESKINLNAYEGFYRNEEFNTIYQLVVENNKLIAKHPINQDVRLYFSSLKKLYSYKSFFGQLDFTYDKNNKITGFLLSGGSLYHIKFKRISQ</sequence>
<dbReference type="InterPro" id="IPR012338">
    <property type="entry name" value="Beta-lactam/transpept-like"/>
</dbReference>
<dbReference type="InterPro" id="IPR050491">
    <property type="entry name" value="AmpC-like"/>
</dbReference>
<dbReference type="Proteomes" id="UP000269015">
    <property type="component" value="Chromosome"/>
</dbReference>
<dbReference type="SUPFAM" id="SSF56601">
    <property type="entry name" value="beta-lactamase/transpeptidase-like"/>
    <property type="match status" value="1"/>
</dbReference>
<name>A0AAD1DT86_CHRID</name>
<protein>
    <submittedName>
        <fullName evidence="2">Class A beta-lactamase-related serine hydrolase</fullName>
    </submittedName>
</protein>
<proteinExistence type="predicted"/>
<gene>
    <name evidence="2" type="ORF">EG352_01415</name>
</gene>
<reference evidence="2 3" key="1">
    <citation type="submission" date="2018-11" db="EMBL/GenBank/DDBJ databases">
        <title>Proposal to divide the Flavobacteriaceae and reorganize its genera based on Amino Acid Identity values calculated from whole genome sequences.</title>
        <authorList>
            <person name="Nicholson A.C."/>
            <person name="Gulvik C.A."/>
            <person name="Whitney A.M."/>
            <person name="Humrighouse B.W."/>
            <person name="Bell M."/>
            <person name="Holmes B."/>
            <person name="Steigerwalt A.G."/>
            <person name="Villarma A."/>
            <person name="Sheth M."/>
            <person name="Batra D."/>
            <person name="Pryor J."/>
            <person name="Bernardet J.-F."/>
            <person name="Hugo C."/>
            <person name="Kampfer P."/>
            <person name="Newman J."/>
            <person name="McQuiston J.R."/>
        </authorList>
    </citation>
    <scope>NUCLEOTIDE SEQUENCE [LARGE SCALE GENOMIC DNA]</scope>
    <source>
        <strain evidence="2 3">H5559</strain>
    </source>
</reference>
<feature type="domain" description="Beta-lactamase-related" evidence="1">
    <location>
        <begin position="38"/>
        <end position="343"/>
    </location>
</feature>
<dbReference type="Pfam" id="PF00144">
    <property type="entry name" value="Beta-lactamase"/>
    <property type="match status" value="1"/>
</dbReference>
<dbReference type="EMBL" id="CP033930">
    <property type="protein sequence ID" value="AZB16525.1"/>
    <property type="molecule type" value="Genomic_DNA"/>
</dbReference>
<dbReference type="Gene3D" id="3.40.710.10">
    <property type="entry name" value="DD-peptidase/beta-lactamase superfamily"/>
    <property type="match status" value="1"/>
</dbReference>
<dbReference type="PANTHER" id="PTHR46825">
    <property type="entry name" value="D-ALANYL-D-ALANINE-CARBOXYPEPTIDASE/ENDOPEPTIDASE AMPH"/>
    <property type="match status" value="1"/>
</dbReference>
<evidence type="ECO:0000313" key="2">
    <source>
        <dbReference type="EMBL" id="AZB16525.1"/>
    </source>
</evidence>
<accession>A0AAD1DT86</accession>